<evidence type="ECO:0000256" key="5">
    <source>
        <dbReference type="PROSITE-ProRule" id="PRU01248"/>
    </source>
</evidence>
<dbReference type="PANTHER" id="PTHR30629">
    <property type="entry name" value="PROPHAGE INTEGRASE"/>
    <property type="match status" value="1"/>
</dbReference>
<evidence type="ECO:0000256" key="1">
    <source>
        <dbReference type="ARBA" id="ARBA00008857"/>
    </source>
</evidence>
<dbReference type="InterPro" id="IPR010998">
    <property type="entry name" value="Integrase_recombinase_N"/>
</dbReference>
<evidence type="ECO:0000256" key="3">
    <source>
        <dbReference type="ARBA" id="ARBA00023125"/>
    </source>
</evidence>
<dbReference type="InterPro" id="IPR044068">
    <property type="entry name" value="CB"/>
</dbReference>
<dbReference type="KEGG" id="smic:SmB9_29100"/>
<evidence type="ECO:0000259" key="6">
    <source>
        <dbReference type="PROSITE" id="PS51898"/>
    </source>
</evidence>
<dbReference type="GO" id="GO:0003677">
    <property type="term" value="F:DNA binding"/>
    <property type="evidence" value="ECO:0007669"/>
    <property type="project" value="UniProtKB-UniRule"/>
</dbReference>
<organism evidence="8 9">
    <name type="scientific">Sphingosinicella microcystinivorans</name>
    <dbReference type="NCBI Taxonomy" id="335406"/>
    <lineage>
        <taxon>Bacteria</taxon>
        <taxon>Pseudomonadati</taxon>
        <taxon>Pseudomonadota</taxon>
        <taxon>Alphaproteobacteria</taxon>
        <taxon>Sphingomonadales</taxon>
        <taxon>Sphingosinicellaceae</taxon>
        <taxon>Sphingosinicella</taxon>
    </lineage>
</organism>
<evidence type="ECO:0000256" key="2">
    <source>
        <dbReference type="ARBA" id="ARBA00022908"/>
    </source>
</evidence>
<evidence type="ECO:0000256" key="4">
    <source>
        <dbReference type="ARBA" id="ARBA00023172"/>
    </source>
</evidence>
<dbReference type="EMBL" id="AP018711">
    <property type="protein sequence ID" value="BBE35252.1"/>
    <property type="molecule type" value="Genomic_DNA"/>
</dbReference>
<dbReference type="GO" id="GO:0006310">
    <property type="term" value="P:DNA recombination"/>
    <property type="evidence" value="ECO:0007669"/>
    <property type="project" value="UniProtKB-KW"/>
</dbReference>
<dbReference type="InterPro" id="IPR013762">
    <property type="entry name" value="Integrase-like_cat_sf"/>
</dbReference>
<evidence type="ECO:0000259" key="7">
    <source>
        <dbReference type="PROSITE" id="PS51900"/>
    </source>
</evidence>
<dbReference type="Pfam" id="PF00589">
    <property type="entry name" value="Phage_integrase"/>
    <property type="match status" value="1"/>
</dbReference>
<dbReference type="Gene3D" id="1.10.150.130">
    <property type="match status" value="1"/>
</dbReference>
<keyword evidence="3 5" id="KW-0238">DNA-binding</keyword>
<dbReference type="PROSITE" id="PS51900">
    <property type="entry name" value="CB"/>
    <property type="match status" value="1"/>
</dbReference>
<dbReference type="InterPro" id="IPR002104">
    <property type="entry name" value="Integrase_catalytic"/>
</dbReference>
<name>A0AAD1D8E5_SPHMI</name>
<proteinExistence type="inferred from homology"/>
<dbReference type="Gene3D" id="3.30.160.390">
    <property type="entry name" value="Integrase, DNA-binding domain"/>
    <property type="match status" value="1"/>
</dbReference>
<keyword evidence="2" id="KW-0229">DNA integration</keyword>
<reference evidence="8 9" key="1">
    <citation type="submission" date="2018-06" db="EMBL/GenBank/DDBJ databases">
        <title>Complete Genome Sequence of the Microcystin-Degrading Bacterium Sphingosinicella microcystinivorans Strain B-9.</title>
        <authorList>
            <person name="Jin H."/>
            <person name="Nishizawa T."/>
            <person name="Guo Y."/>
            <person name="Nishizawa A."/>
            <person name="Park H."/>
            <person name="Kato H."/>
            <person name="Tsuji K."/>
            <person name="Harada K."/>
        </authorList>
    </citation>
    <scope>NUCLEOTIDE SEQUENCE [LARGE SCALE GENOMIC DNA]</scope>
    <source>
        <strain evidence="8 9">B9</strain>
    </source>
</reference>
<dbReference type="InterPro" id="IPR050808">
    <property type="entry name" value="Phage_Integrase"/>
</dbReference>
<gene>
    <name evidence="8" type="ORF">SmB9_29100</name>
</gene>
<dbReference type="GO" id="GO:0015074">
    <property type="term" value="P:DNA integration"/>
    <property type="evidence" value="ECO:0007669"/>
    <property type="project" value="UniProtKB-KW"/>
</dbReference>
<feature type="domain" description="Tyr recombinase" evidence="6">
    <location>
        <begin position="215"/>
        <end position="410"/>
    </location>
</feature>
<dbReference type="Proteomes" id="UP000275727">
    <property type="component" value="Chromosome"/>
</dbReference>
<dbReference type="PANTHER" id="PTHR30629:SF2">
    <property type="entry name" value="PROPHAGE INTEGRASE INTS-RELATED"/>
    <property type="match status" value="1"/>
</dbReference>
<protein>
    <submittedName>
        <fullName evidence="8">Integrase</fullName>
    </submittedName>
</protein>
<feature type="domain" description="Core-binding (CB)" evidence="7">
    <location>
        <begin position="110"/>
        <end position="191"/>
    </location>
</feature>
<sequence>MVPVLENVVPETNMLNDAKIRAAKERDKPYKLTDSHRLYLLVKPNGSKLWKWSYAYDGKQKTMHFGIYPLVSIADARAKRNEARAQLVEGRDPAVVKKLKVEANIEAGRNTFERVAREWHEIYKPQWAAVHADDVLRSLERDTFPSIGALPVSELTAPKVYELLKAIEDRGSIETAKRVRQRISAVFVYAIAKGMAQADPAEKLGAALKPLRRGRQPAITDLARLSKMIADAEEDYARPITRLALRFLALTVVRPSELRGARWDEFEELNGPKPLWRIPASRMKGDLDRKEEIDGDHLVPLPPQCLAVLRALWPLTGNGDLLFPGNRHTHRPMSENALGYLLNRAGYHGHHVPHGFRAAFSTIMNEWSEREGKEHDRKIIDLMLAHVPKEKVEGAYNRAAYMPRRRELAKAWADMLTKDLPAPLALVERPSKVTSDHSRRRVPEPVSTDFRFPALRRAA</sequence>
<dbReference type="InterPro" id="IPR025166">
    <property type="entry name" value="Integrase_DNA_bind_dom"/>
</dbReference>
<dbReference type="PROSITE" id="PS51898">
    <property type="entry name" value="TYR_RECOMBINASE"/>
    <property type="match status" value="1"/>
</dbReference>
<dbReference type="InterPro" id="IPR038488">
    <property type="entry name" value="Integrase_DNA-bd_sf"/>
</dbReference>
<dbReference type="Pfam" id="PF22022">
    <property type="entry name" value="Phage_int_M"/>
    <property type="match status" value="1"/>
</dbReference>
<accession>A0AAD1D8E5</accession>
<dbReference type="Pfam" id="PF13356">
    <property type="entry name" value="Arm-DNA-bind_3"/>
    <property type="match status" value="1"/>
</dbReference>
<keyword evidence="4" id="KW-0233">DNA recombination</keyword>
<dbReference type="SUPFAM" id="SSF56349">
    <property type="entry name" value="DNA breaking-rejoining enzymes"/>
    <property type="match status" value="1"/>
</dbReference>
<dbReference type="InterPro" id="IPR011010">
    <property type="entry name" value="DNA_brk_join_enz"/>
</dbReference>
<comment type="similarity">
    <text evidence="1">Belongs to the 'phage' integrase family.</text>
</comment>
<dbReference type="AlphaFoldDB" id="A0AAD1D8E5"/>
<dbReference type="CDD" id="cd00801">
    <property type="entry name" value="INT_P4_C"/>
    <property type="match status" value="1"/>
</dbReference>
<dbReference type="Gene3D" id="1.10.443.10">
    <property type="entry name" value="Intergrase catalytic core"/>
    <property type="match status" value="1"/>
</dbReference>
<evidence type="ECO:0000313" key="9">
    <source>
        <dbReference type="Proteomes" id="UP000275727"/>
    </source>
</evidence>
<evidence type="ECO:0000313" key="8">
    <source>
        <dbReference type="EMBL" id="BBE35252.1"/>
    </source>
</evidence>
<dbReference type="InterPro" id="IPR053876">
    <property type="entry name" value="Phage_int_M"/>
</dbReference>